<dbReference type="InterPro" id="IPR013658">
    <property type="entry name" value="SGL"/>
</dbReference>
<feature type="binding site" evidence="2">
    <location>
        <position position="178"/>
    </location>
    <ligand>
        <name>a divalent metal cation</name>
        <dbReference type="ChEBI" id="CHEBI:60240"/>
    </ligand>
</feature>
<dbReference type="EMBL" id="LVYD01000088">
    <property type="protein sequence ID" value="OQP59097.1"/>
    <property type="molecule type" value="Genomic_DNA"/>
</dbReference>
<evidence type="ECO:0000313" key="5">
    <source>
        <dbReference type="Proteomes" id="UP000192796"/>
    </source>
</evidence>
<reference evidence="4 5" key="1">
    <citation type="submission" date="2016-03" db="EMBL/GenBank/DDBJ databases">
        <title>Niastella vici sp. nov., isolated from farmland soil.</title>
        <authorList>
            <person name="Chen L."/>
            <person name="Wang D."/>
            <person name="Yang S."/>
            <person name="Wang G."/>
        </authorList>
    </citation>
    <scope>NUCLEOTIDE SEQUENCE [LARGE SCALE GENOMIC DNA]</scope>
    <source>
        <strain evidence="4 5">DJ57</strain>
    </source>
</reference>
<evidence type="ECO:0000259" key="3">
    <source>
        <dbReference type="Pfam" id="PF08450"/>
    </source>
</evidence>
<dbReference type="InterPro" id="IPR005511">
    <property type="entry name" value="SMP-30"/>
</dbReference>
<accession>A0A1V9FLC2</accession>
<feature type="active site" description="Proton donor/acceptor" evidence="1">
    <location>
        <position position="225"/>
    </location>
</feature>
<feature type="binding site" evidence="2">
    <location>
        <position position="134"/>
    </location>
    <ligand>
        <name>substrate</name>
    </ligand>
</feature>
<comment type="caution">
    <text evidence="4">The sequence shown here is derived from an EMBL/GenBank/DDBJ whole genome shotgun (WGS) entry which is preliminary data.</text>
</comment>
<dbReference type="Proteomes" id="UP000192796">
    <property type="component" value="Unassembled WGS sequence"/>
</dbReference>
<dbReference type="Gene3D" id="2.120.10.30">
    <property type="entry name" value="TolB, C-terminal domain"/>
    <property type="match status" value="1"/>
</dbReference>
<sequence>MHKFFITATAIVLVTACQRKANPQKDFSKSLFRAVDQTAENLFTKNCEGPAVDKDDRLFVVNYQTDGTIGLVHPDGQVELFVTLPGKSVGNSIRFNAQGHMLVADFVEHNVLEVDPETKAVSVYCHEDRFNQPNDICISKKGIVYASDPNWQKQTGQIWKIGKDRKAVLLKGNLGTTNGICLSPDEKTLYVNESIQRKVWAFELDDKGDIKSERTFATFTDFGMDGMKCDTKGNLYITRHGKGTVAIFNSGGRQIQEVELKGKDVSNITFGGKDGRTCFVTLQDRKCIEKFRTDIEGRQ</sequence>
<dbReference type="RefSeq" id="WP_081155053.1">
    <property type="nucleotide sequence ID" value="NZ_LVYD01000088.1"/>
</dbReference>
<dbReference type="InterPro" id="IPR051262">
    <property type="entry name" value="SMP-30/CGR1_Lactonase"/>
</dbReference>
<dbReference type="PROSITE" id="PS51257">
    <property type="entry name" value="PROKAR_LIPOPROTEIN"/>
    <property type="match status" value="1"/>
</dbReference>
<dbReference type="STRING" id="1703345.A3860_39000"/>
<feature type="domain" description="SMP-30/Gluconolactonase/LRE-like region" evidence="3">
    <location>
        <begin position="48"/>
        <end position="281"/>
    </location>
</feature>
<evidence type="ECO:0000256" key="2">
    <source>
        <dbReference type="PIRSR" id="PIRSR605511-2"/>
    </source>
</evidence>
<dbReference type="Pfam" id="PF08450">
    <property type="entry name" value="SGL"/>
    <property type="match status" value="1"/>
</dbReference>
<name>A0A1V9FLC2_9BACT</name>
<dbReference type="PANTHER" id="PTHR47572:SF5">
    <property type="entry name" value="BLR2277 PROTEIN"/>
    <property type="match status" value="1"/>
</dbReference>
<organism evidence="4 5">
    <name type="scientific">Niastella vici</name>
    <dbReference type="NCBI Taxonomy" id="1703345"/>
    <lineage>
        <taxon>Bacteria</taxon>
        <taxon>Pseudomonadati</taxon>
        <taxon>Bacteroidota</taxon>
        <taxon>Chitinophagia</taxon>
        <taxon>Chitinophagales</taxon>
        <taxon>Chitinophagaceae</taxon>
        <taxon>Niastella</taxon>
    </lineage>
</organism>
<comment type="cofactor">
    <cofactor evidence="2">
        <name>Zn(2+)</name>
        <dbReference type="ChEBI" id="CHEBI:29105"/>
    </cofactor>
    <text evidence="2">Binds 1 divalent metal cation per subunit.</text>
</comment>
<keyword evidence="5" id="KW-1185">Reference proteome</keyword>
<dbReference type="PRINTS" id="PR01790">
    <property type="entry name" value="SMP30FAMILY"/>
</dbReference>
<dbReference type="SUPFAM" id="SSF63829">
    <property type="entry name" value="Calcium-dependent phosphotriesterase"/>
    <property type="match status" value="1"/>
</dbReference>
<feature type="binding site" evidence="2">
    <location>
        <position position="225"/>
    </location>
    <ligand>
        <name>a divalent metal cation</name>
        <dbReference type="ChEBI" id="CHEBI:60240"/>
    </ligand>
</feature>
<evidence type="ECO:0000313" key="4">
    <source>
        <dbReference type="EMBL" id="OQP59097.1"/>
    </source>
</evidence>
<dbReference type="OrthoDB" id="241638at2"/>
<keyword evidence="2" id="KW-0479">Metal-binding</keyword>
<keyword evidence="2" id="KW-0862">Zinc</keyword>
<evidence type="ECO:0000256" key="1">
    <source>
        <dbReference type="PIRSR" id="PIRSR605511-1"/>
    </source>
</evidence>
<dbReference type="InterPro" id="IPR011042">
    <property type="entry name" value="6-blade_b-propeller_TolB-like"/>
</dbReference>
<dbReference type="GO" id="GO:0046872">
    <property type="term" value="F:metal ion binding"/>
    <property type="evidence" value="ECO:0007669"/>
    <property type="project" value="UniProtKB-KW"/>
</dbReference>
<dbReference type="AlphaFoldDB" id="A0A1V9FLC2"/>
<dbReference type="PANTHER" id="PTHR47572">
    <property type="entry name" value="LIPOPROTEIN-RELATED"/>
    <property type="match status" value="1"/>
</dbReference>
<proteinExistence type="predicted"/>
<protein>
    <submittedName>
        <fullName evidence="4">Gluconolactonase</fullName>
    </submittedName>
</protein>
<gene>
    <name evidence="4" type="ORF">A3860_39000</name>
</gene>